<keyword evidence="5 8" id="KW-0812">Transmembrane</keyword>
<name>A0A2G9YBV4_9BACT</name>
<feature type="non-terminal residue" evidence="10">
    <location>
        <position position="202"/>
    </location>
</feature>
<dbReference type="FunFam" id="1.20.81.30:FF:000001">
    <property type="entry name" value="Type II secretion system protein F"/>
    <property type="match status" value="1"/>
</dbReference>
<evidence type="ECO:0000256" key="1">
    <source>
        <dbReference type="ARBA" id="ARBA00004429"/>
    </source>
</evidence>
<evidence type="ECO:0000256" key="5">
    <source>
        <dbReference type="ARBA" id="ARBA00022692"/>
    </source>
</evidence>
<comment type="similarity">
    <text evidence="2">Belongs to the GSP F family.</text>
</comment>
<organism evidence="10 11">
    <name type="scientific">bacterium (Candidatus Ratteibacteria) CG23_combo_of_CG06-09_8_20_14_all_48_7</name>
    <dbReference type="NCBI Taxonomy" id="2014292"/>
    <lineage>
        <taxon>Bacteria</taxon>
        <taxon>Candidatus Ratteibacteria</taxon>
    </lineage>
</organism>
<keyword evidence="7 8" id="KW-0472">Membrane</keyword>
<evidence type="ECO:0000256" key="3">
    <source>
        <dbReference type="ARBA" id="ARBA00022475"/>
    </source>
</evidence>
<keyword evidence="3" id="KW-1003">Cell membrane</keyword>
<evidence type="ECO:0000256" key="8">
    <source>
        <dbReference type="SAM" id="Phobius"/>
    </source>
</evidence>
<reference evidence="10 11" key="1">
    <citation type="submission" date="2017-09" db="EMBL/GenBank/DDBJ databases">
        <title>Depth-based differentiation of microbial function through sediment-hosted aquifers and enrichment of novel symbionts in the deep terrestrial subsurface.</title>
        <authorList>
            <person name="Probst A.J."/>
            <person name="Ladd B."/>
            <person name="Jarett J.K."/>
            <person name="Geller-Mcgrath D.E."/>
            <person name="Sieber C.M."/>
            <person name="Emerson J.B."/>
            <person name="Anantharaman K."/>
            <person name="Thomas B.C."/>
            <person name="Malmstrom R."/>
            <person name="Stieglmeier M."/>
            <person name="Klingl A."/>
            <person name="Woyke T."/>
            <person name="Ryan C.M."/>
            <person name="Banfield J.F."/>
        </authorList>
    </citation>
    <scope>NUCLEOTIDE SEQUENCE [LARGE SCALE GENOMIC DNA]</scope>
    <source>
        <strain evidence="10">CG23_combo_of_CG06-09_8_20_14_all_48_7</strain>
    </source>
</reference>
<feature type="transmembrane region" description="Helical" evidence="8">
    <location>
        <begin position="7"/>
        <end position="31"/>
    </location>
</feature>
<dbReference type="InterPro" id="IPR003004">
    <property type="entry name" value="GspF/PilC"/>
</dbReference>
<evidence type="ECO:0000256" key="2">
    <source>
        <dbReference type="ARBA" id="ARBA00005745"/>
    </source>
</evidence>
<dbReference type="GO" id="GO:0005886">
    <property type="term" value="C:plasma membrane"/>
    <property type="evidence" value="ECO:0007669"/>
    <property type="project" value="UniProtKB-SubCell"/>
</dbReference>
<dbReference type="PANTHER" id="PTHR30012">
    <property type="entry name" value="GENERAL SECRETION PATHWAY PROTEIN"/>
    <property type="match status" value="1"/>
</dbReference>
<evidence type="ECO:0000256" key="4">
    <source>
        <dbReference type="ARBA" id="ARBA00022519"/>
    </source>
</evidence>
<keyword evidence="4" id="KW-0997">Cell inner membrane</keyword>
<comment type="subcellular location">
    <subcellularLocation>
        <location evidence="1">Cell inner membrane</location>
        <topology evidence="1">Multi-pass membrane protein</topology>
    </subcellularLocation>
</comment>
<evidence type="ECO:0000256" key="7">
    <source>
        <dbReference type="ARBA" id="ARBA00023136"/>
    </source>
</evidence>
<protein>
    <submittedName>
        <fullName evidence="10">Pilus assembly protein PilC</fullName>
    </submittedName>
</protein>
<keyword evidence="6 8" id="KW-1133">Transmembrane helix</keyword>
<accession>A0A2G9YBV4</accession>
<evidence type="ECO:0000313" key="10">
    <source>
        <dbReference type="EMBL" id="PIP16652.1"/>
    </source>
</evidence>
<proteinExistence type="inferred from homology"/>
<gene>
    <name evidence="10" type="ORF">COX46_00955</name>
</gene>
<comment type="caution">
    <text evidence="10">The sequence shown here is derived from an EMBL/GenBank/DDBJ whole genome shotgun (WGS) entry which is preliminary data.</text>
</comment>
<dbReference type="Proteomes" id="UP000230392">
    <property type="component" value="Unassembled WGS sequence"/>
</dbReference>
<dbReference type="Pfam" id="PF00482">
    <property type="entry name" value="T2SSF"/>
    <property type="match status" value="1"/>
</dbReference>
<dbReference type="AlphaFoldDB" id="A0A2G9YBV4"/>
<dbReference type="InterPro" id="IPR042094">
    <property type="entry name" value="T2SS_GspF_sf"/>
</dbReference>
<evidence type="ECO:0000313" key="11">
    <source>
        <dbReference type="Proteomes" id="UP000230392"/>
    </source>
</evidence>
<evidence type="ECO:0000259" key="9">
    <source>
        <dbReference type="Pfam" id="PF00482"/>
    </source>
</evidence>
<sequence length="202" mass="22362">MAYPMVIVVVATGIVSFIMLKIVPVFVTIFADFEAGELPPATRFLIFLSKFLTSRLWLGILIIVAMVITYRILYRISITRYYIDTLKIKAPLFGPVIYKTIVARFARTMATLITSGVPILTSFEIVHDTVANKVISDAVLKVHDEVREGAGVSNPMIKVKVFPPMLTNMVAVGEETGALDTMLDKVADSYEEEVDRAVEALS</sequence>
<dbReference type="InterPro" id="IPR018076">
    <property type="entry name" value="T2SS_GspF_dom"/>
</dbReference>
<feature type="transmembrane region" description="Helical" evidence="8">
    <location>
        <begin position="51"/>
        <end position="73"/>
    </location>
</feature>
<evidence type="ECO:0000256" key="6">
    <source>
        <dbReference type="ARBA" id="ARBA00022989"/>
    </source>
</evidence>
<dbReference type="PANTHER" id="PTHR30012:SF0">
    <property type="entry name" value="TYPE II SECRETION SYSTEM PROTEIN F-RELATED"/>
    <property type="match status" value="1"/>
</dbReference>
<dbReference type="EMBL" id="PCRF01000042">
    <property type="protein sequence ID" value="PIP16652.1"/>
    <property type="molecule type" value="Genomic_DNA"/>
</dbReference>
<feature type="domain" description="Type II secretion system protein GspF" evidence="9">
    <location>
        <begin position="105"/>
        <end position="201"/>
    </location>
</feature>
<dbReference type="Gene3D" id="1.20.81.30">
    <property type="entry name" value="Type II secretion system (T2SS), domain F"/>
    <property type="match status" value="1"/>
</dbReference>